<protein>
    <recommendedName>
        <fullName evidence="4">Cell shape determination protein CcmA</fullName>
    </recommendedName>
</protein>
<reference evidence="2 3" key="1">
    <citation type="journal article" date="2016" name="Nat. Commun.">
        <title>Thousands of microbial genomes shed light on interconnected biogeochemical processes in an aquifer system.</title>
        <authorList>
            <person name="Anantharaman K."/>
            <person name="Brown C.T."/>
            <person name="Hug L.A."/>
            <person name="Sharon I."/>
            <person name="Castelle C.J."/>
            <person name="Probst A.J."/>
            <person name="Thomas B.C."/>
            <person name="Singh A."/>
            <person name="Wilkins M.J."/>
            <person name="Karaoz U."/>
            <person name="Brodie E.L."/>
            <person name="Williams K.H."/>
            <person name="Hubbard S.S."/>
            <person name="Banfield J.F."/>
        </authorList>
    </citation>
    <scope>NUCLEOTIDE SEQUENCE [LARGE SCALE GENOMIC DNA]</scope>
</reference>
<dbReference type="InterPro" id="IPR007607">
    <property type="entry name" value="BacA/B"/>
</dbReference>
<evidence type="ECO:0000313" key="3">
    <source>
        <dbReference type="Proteomes" id="UP000177309"/>
    </source>
</evidence>
<evidence type="ECO:0000313" key="2">
    <source>
        <dbReference type="EMBL" id="OGC34969.1"/>
    </source>
</evidence>
<accession>A0A1F4TQV3</accession>
<organism evidence="2 3">
    <name type="scientific">candidate division WOR-1 bacterium RIFOXYC2_FULL_41_25</name>
    <dbReference type="NCBI Taxonomy" id="1802586"/>
    <lineage>
        <taxon>Bacteria</taxon>
        <taxon>Bacillati</taxon>
        <taxon>Saganbacteria</taxon>
    </lineage>
</organism>
<gene>
    <name evidence="2" type="ORF">A2462_05170</name>
</gene>
<sequence>MALFGFDKKNITQGAFDTIIGDRARFKGELDASGSVFISGEFEGKLNTSGEIIVADGSKITGNIHGGSVVVSGVVDGDISATHSLEITKTGRVHGGLVGGRIVIQEGSQYTGRVNVESQERAVAEELPVQIKEENEDSEETIIIQETDQVIPNAETVRASMF</sequence>
<proteinExistence type="inferred from homology"/>
<dbReference type="PANTHER" id="PTHR35024:SF4">
    <property type="entry name" value="POLYMER-FORMING CYTOSKELETAL PROTEIN"/>
    <property type="match status" value="1"/>
</dbReference>
<name>A0A1F4TQV3_UNCSA</name>
<dbReference type="EMBL" id="MEUI01000011">
    <property type="protein sequence ID" value="OGC34969.1"/>
    <property type="molecule type" value="Genomic_DNA"/>
</dbReference>
<comment type="caution">
    <text evidence="2">The sequence shown here is derived from an EMBL/GenBank/DDBJ whole genome shotgun (WGS) entry which is preliminary data.</text>
</comment>
<dbReference type="Pfam" id="PF04519">
    <property type="entry name" value="Bactofilin"/>
    <property type="match status" value="1"/>
</dbReference>
<dbReference type="Proteomes" id="UP000177309">
    <property type="component" value="Unassembled WGS sequence"/>
</dbReference>
<dbReference type="AlphaFoldDB" id="A0A1F4TQV3"/>
<evidence type="ECO:0008006" key="4">
    <source>
        <dbReference type="Google" id="ProtNLM"/>
    </source>
</evidence>
<dbReference type="PANTHER" id="PTHR35024">
    <property type="entry name" value="HYPOTHETICAL CYTOSOLIC PROTEIN"/>
    <property type="match status" value="1"/>
</dbReference>
<comment type="similarity">
    <text evidence="1">Belongs to the bactofilin family.</text>
</comment>
<evidence type="ECO:0000256" key="1">
    <source>
        <dbReference type="ARBA" id="ARBA00044755"/>
    </source>
</evidence>